<dbReference type="InterPro" id="IPR010432">
    <property type="entry name" value="RDD"/>
</dbReference>
<feature type="transmembrane region" description="Helical" evidence="5">
    <location>
        <begin position="12"/>
        <end position="34"/>
    </location>
</feature>
<dbReference type="Proteomes" id="UP000033566">
    <property type="component" value="Chromosome"/>
</dbReference>
<keyword evidence="2 5" id="KW-0812">Transmembrane</keyword>
<evidence type="ECO:0000256" key="1">
    <source>
        <dbReference type="ARBA" id="ARBA00004141"/>
    </source>
</evidence>
<evidence type="ECO:0000256" key="3">
    <source>
        <dbReference type="ARBA" id="ARBA00022989"/>
    </source>
</evidence>
<dbReference type="HOGENOM" id="CLU_1674947_0_0_11"/>
<feature type="transmembrane region" description="Helical" evidence="5">
    <location>
        <begin position="116"/>
        <end position="137"/>
    </location>
</feature>
<keyword evidence="4 5" id="KW-0472">Membrane</keyword>
<feature type="transmembrane region" description="Helical" evidence="5">
    <location>
        <begin position="49"/>
        <end position="66"/>
    </location>
</feature>
<dbReference type="KEGG" id="ccj:UL81_05480"/>
<evidence type="ECO:0000256" key="4">
    <source>
        <dbReference type="ARBA" id="ARBA00023136"/>
    </source>
</evidence>
<organism evidence="7 8">
    <name type="scientific">Corynebacterium camporealensis</name>
    <dbReference type="NCBI Taxonomy" id="161896"/>
    <lineage>
        <taxon>Bacteria</taxon>
        <taxon>Bacillati</taxon>
        <taxon>Actinomycetota</taxon>
        <taxon>Actinomycetes</taxon>
        <taxon>Mycobacteriales</taxon>
        <taxon>Corynebacteriaceae</taxon>
        <taxon>Corynebacterium</taxon>
    </lineage>
</organism>
<reference evidence="7 8" key="1">
    <citation type="journal article" date="2015" name="Genome Announc.">
        <title>Complete Genome Sequence of Corynebacterium camporealensis DSM 44610, Isolated from the Milk of a Manchega Sheep with Subclinical Mastitis.</title>
        <authorList>
            <person name="Ruckert C."/>
            <person name="Albersmeier A."/>
            <person name="Winkler A."/>
            <person name="Tauch A."/>
        </authorList>
    </citation>
    <scope>NUCLEOTIDE SEQUENCE [LARGE SCALE GENOMIC DNA]</scope>
    <source>
        <strain evidence="7 8">DSM 44610</strain>
    </source>
</reference>
<dbReference type="RefSeq" id="WP_046453361.1">
    <property type="nucleotide sequence ID" value="NZ_CP011311.1"/>
</dbReference>
<evidence type="ECO:0000313" key="8">
    <source>
        <dbReference type="Proteomes" id="UP000033566"/>
    </source>
</evidence>
<evidence type="ECO:0000256" key="5">
    <source>
        <dbReference type="SAM" id="Phobius"/>
    </source>
</evidence>
<feature type="domain" description="RDD" evidence="6">
    <location>
        <begin position="9"/>
        <end position="127"/>
    </location>
</feature>
<accession>A0A0F6TB07</accession>
<gene>
    <name evidence="7" type="ORF">UL81_05480</name>
</gene>
<comment type="subcellular location">
    <subcellularLocation>
        <location evidence="1">Membrane</location>
        <topology evidence="1">Multi-pass membrane protein</topology>
    </subcellularLocation>
</comment>
<dbReference type="GO" id="GO:0016020">
    <property type="term" value="C:membrane"/>
    <property type="evidence" value="ECO:0007669"/>
    <property type="project" value="UniProtKB-SubCell"/>
</dbReference>
<dbReference type="OrthoDB" id="4422716at2"/>
<dbReference type="PATRIC" id="fig|161896.4.peg.1075"/>
<protein>
    <recommendedName>
        <fullName evidence="6">RDD domain-containing protein</fullName>
    </recommendedName>
</protein>
<dbReference type="AlphaFoldDB" id="A0A0F6TB07"/>
<name>A0A0F6TB07_9CORY</name>
<sequence length="149" mass="16355">MFMERLGIFGRRAVAWWIDAFLAAAIIIVVRWTINAIAATPPLVGQSGAIYDIAALALVFYIYRVIVEARWSTSLGKWSLGLIVVSEHPGWWGAAIRNSWLLLTLLALTGWPNVEAILLAIMGISVLAIGQTPFDVLAGRLVERRPTAD</sequence>
<feature type="transmembrane region" description="Helical" evidence="5">
    <location>
        <begin position="78"/>
        <end position="96"/>
    </location>
</feature>
<dbReference type="Pfam" id="PF06271">
    <property type="entry name" value="RDD"/>
    <property type="match status" value="1"/>
</dbReference>
<keyword evidence="8" id="KW-1185">Reference proteome</keyword>
<evidence type="ECO:0000256" key="2">
    <source>
        <dbReference type="ARBA" id="ARBA00022692"/>
    </source>
</evidence>
<dbReference type="EMBL" id="CP011311">
    <property type="protein sequence ID" value="AKE39064.1"/>
    <property type="molecule type" value="Genomic_DNA"/>
</dbReference>
<keyword evidence="3 5" id="KW-1133">Transmembrane helix</keyword>
<evidence type="ECO:0000313" key="7">
    <source>
        <dbReference type="EMBL" id="AKE39064.1"/>
    </source>
</evidence>
<evidence type="ECO:0000259" key="6">
    <source>
        <dbReference type="Pfam" id="PF06271"/>
    </source>
</evidence>
<proteinExistence type="predicted"/>